<comment type="function">
    <text evidence="1">Might act as an E3 ubiquitin-protein ligase, or as part of E3 complex, which accepts ubiquitin from specific E2 ubiquitin-conjugating enzymes and then transfers it to substrates.</text>
</comment>
<evidence type="ECO:0000256" key="1">
    <source>
        <dbReference type="ARBA" id="ARBA00003976"/>
    </source>
</evidence>
<dbReference type="PANTHER" id="PTHR11685">
    <property type="entry name" value="RBR FAMILY RING FINGER AND IBR DOMAIN-CONTAINING"/>
    <property type="match status" value="1"/>
</dbReference>
<evidence type="ECO:0000259" key="7">
    <source>
        <dbReference type="PROSITE" id="PS50089"/>
    </source>
</evidence>
<dbReference type="AlphaFoldDB" id="A0AAD3XY31"/>
<dbReference type="PROSITE" id="PS50089">
    <property type="entry name" value="ZF_RING_2"/>
    <property type="match status" value="1"/>
</dbReference>
<dbReference type="GO" id="GO:0008270">
    <property type="term" value="F:zinc ion binding"/>
    <property type="evidence" value="ECO:0007669"/>
    <property type="project" value="UniProtKB-KW"/>
</dbReference>
<gene>
    <name evidence="8" type="ORF">Nepgr_023860</name>
</gene>
<dbReference type="InterPro" id="IPR018957">
    <property type="entry name" value="Znf_C3HC4_RING-type"/>
</dbReference>
<dbReference type="SUPFAM" id="SSF57850">
    <property type="entry name" value="RING/U-box"/>
    <property type="match status" value="1"/>
</dbReference>
<reference evidence="8" key="1">
    <citation type="submission" date="2023-05" db="EMBL/GenBank/DDBJ databases">
        <title>Nepenthes gracilis genome sequencing.</title>
        <authorList>
            <person name="Fukushima K."/>
        </authorList>
    </citation>
    <scope>NUCLEOTIDE SEQUENCE</scope>
    <source>
        <strain evidence="8">SING2019-196</strain>
    </source>
</reference>
<sequence>MEDEFVDEFYFSALHDYDELFPISDEKYAEELQLQEALISSVNSSSPRREGSTADLETEYMTAIETVSSKKRVGWEHGESSQGFCSICMDAKPINEFINGSKSCNHSFCEECMAKYIAGKIQENISMVECPNEGCKEELEPQNCRDILPKEVFSRWSDVLRESVIVGSENFARSRVSWHSGTACEEFQSSVEGDLMAENLAKDLSG</sequence>
<organism evidence="8 9">
    <name type="scientific">Nepenthes gracilis</name>
    <name type="common">Slender pitcher plant</name>
    <dbReference type="NCBI Taxonomy" id="150966"/>
    <lineage>
        <taxon>Eukaryota</taxon>
        <taxon>Viridiplantae</taxon>
        <taxon>Streptophyta</taxon>
        <taxon>Embryophyta</taxon>
        <taxon>Tracheophyta</taxon>
        <taxon>Spermatophyta</taxon>
        <taxon>Magnoliopsida</taxon>
        <taxon>eudicotyledons</taxon>
        <taxon>Gunneridae</taxon>
        <taxon>Pentapetalae</taxon>
        <taxon>Caryophyllales</taxon>
        <taxon>Nepenthaceae</taxon>
        <taxon>Nepenthes</taxon>
    </lineage>
</organism>
<accession>A0AAD3XY31</accession>
<dbReference type="Pfam" id="PF00097">
    <property type="entry name" value="zf-C3HC4"/>
    <property type="match status" value="1"/>
</dbReference>
<evidence type="ECO:0000256" key="4">
    <source>
        <dbReference type="ARBA" id="ARBA00022771"/>
    </source>
</evidence>
<dbReference type="FunFam" id="3.30.40.10:FF:000230">
    <property type="entry name" value="RBR-type E3 ubiquitin transferase"/>
    <property type="match status" value="1"/>
</dbReference>
<dbReference type="InterPro" id="IPR013083">
    <property type="entry name" value="Znf_RING/FYVE/PHD"/>
</dbReference>
<keyword evidence="5" id="KW-0862">Zinc</keyword>
<comment type="caution">
    <text evidence="8">The sequence shown here is derived from an EMBL/GenBank/DDBJ whole genome shotgun (WGS) entry which is preliminary data.</text>
</comment>
<dbReference type="PROSITE" id="PS00518">
    <property type="entry name" value="ZF_RING_1"/>
    <property type="match status" value="1"/>
</dbReference>
<keyword evidence="9" id="KW-1185">Reference proteome</keyword>
<feature type="domain" description="RING-type" evidence="7">
    <location>
        <begin position="85"/>
        <end position="131"/>
    </location>
</feature>
<dbReference type="GO" id="GO:0004842">
    <property type="term" value="F:ubiquitin-protein transferase activity"/>
    <property type="evidence" value="ECO:0007669"/>
    <property type="project" value="InterPro"/>
</dbReference>
<dbReference type="GO" id="GO:0016567">
    <property type="term" value="P:protein ubiquitination"/>
    <property type="evidence" value="ECO:0007669"/>
    <property type="project" value="InterPro"/>
</dbReference>
<evidence type="ECO:0000256" key="5">
    <source>
        <dbReference type="ARBA" id="ARBA00022833"/>
    </source>
</evidence>
<evidence type="ECO:0000313" key="9">
    <source>
        <dbReference type="Proteomes" id="UP001279734"/>
    </source>
</evidence>
<dbReference type="Proteomes" id="UP001279734">
    <property type="component" value="Unassembled WGS sequence"/>
</dbReference>
<dbReference type="Gene3D" id="3.30.40.10">
    <property type="entry name" value="Zinc/RING finger domain, C3HC4 (zinc finger)"/>
    <property type="match status" value="1"/>
</dbReference>
<name>A0AAD3XY31_NEPGR</name>
<evidence type="ECO:0000256" key="6">
    <source>
        <dbReference type="PROSITE-ProRule" id="PRU00175"/>
    </source>
</evidence>
<evidence type="ECO:0000313" key="8">
    <source>
        <dbReference type="EMBL" id="GMH22017.1"/>
    </source>
</evidence>
<dbReference type="EMBL" id="BSYO01000024">
    <property type="protein sequence ID" value="GMH22017.1"/>
    <property type="molecule type" value="Genomic_DNA"/>
</dbReference>
<protein>
    <recommendedName>
        <fullName evidence="7">RING-type domain-containing protein</fullName>
    </recommendedName>
</protein>
<keyword evidence="3" id="KW-0479">Metal-binding</keyword>
<proteinExistence type="inferred from homology"/>
<keyword evidence="4 6" id="KW-0863">Zinc-finger</keyword>
<comment type="similarity">
    <text evidence="2">Belongs to the RBR family. Ariadne subfamily.</text>
</comment>
<evidence type="ECO:0000256" key="3">
    <source>
        <dbReference type="ARBA" id="ARBA00022723"/>
    </source>
</evidence>
<dbReference type="InterPro" id="IPR031127">
    <property type="entry name" value="E3_UB_ligase_RBR"/>
</dbReference>
<evidence type="ECO:0000256" key="2">
    <source>
        <dbReference type="ARBA" id="ARBA00005884"/>
    </source>
</evidence>
<dbReference type="InterPro" id="IPR001841">
    <property type="entry name" value="Znf_RING"/>
</dbReference>
<dbReference type="InterPro" id="IPR017907">
    <property type="entry name" value="Znf_RING_CS"/>
</dbReference>